<dbReference type="eggNOG" id="COG0272">
    <property type="taxonomic scope" value="Bacteria"/>
</dbReference>
<dbReference type="Pfam" id="PF12826">
    <property type="entry name" value="HHH_2"/>
    <property type="match status" value="1"/>
</dbReference>
<evidence type="ECO:0000259" key="4">
    <source>
        <dbReference type="Pfam" id="PF12826"/>
    </source>
</evidence>
<dbReference type="STRING" id="1173022.Cri9333_0713"/>
<dbReference type="OrthoDB" id="9759736at2"/>
<dbReference type="InterPro" id="IPR041663">
    <property type="entry name" value="DisA/LigA_HHH"/>
</dbReference>
<dbReference type="EMBL" id="CP003620">
    <property type="protein sequence ID" value="AFZ11644.1"/>
    <property type="molecule type" value="Genomic_DNA"/>
</dbReference>
<evidence type="ECO:0000256" key="3">
    <source>
        <dbReference type="SAM" id="Coils"/>
    </source>
</evidence>
<dbReference type="eggNOG" id="COG1196">
    <property type="taxonomic scope" value="Bacteria"/>
</dbReference>
<evidence type="ECO:0000256" key="1">
    <source>
        <dbReference type="ARBA" id="ARBA00022763"/>
    </source>
</evidence>
<dbReference type="Gene3D" id="1.10.150.20">
    <property type="entry name" value="5' to 3' exonuclease, C-terminal subdomain"/>
    <property type="match status" value="2"/>
</dbReference>
<keyword evidence="6" id="KW-1185">Reference proteome</keyword>
<gene>
    <name evidence="5" type="ORF">Cri9333_0713</name>
</gene>
<dbReference type="AlphaFoldDB" id="K9VVQ5"/>
<sequence length="945" mass="110410">MVNMDTQSILLNQPQGEIVEVKSVKFEPSYDSPKLGGVAETEITDYKIQTARCGKIRVLVSLKQVELDGQMIAGAIVDIGAIHHNICVGEQIHLCKYTYERFGDHCEQPKFYLYLLRSDNYGKHSQFSIPEECPACKQSILKLEHDQPRCINTDCSSILPSMIRYWQPWIYYQLDYELINNLINQCEIKSLADLYRLKLEDFTNKANFEPEIAQKLLTELNNSRNYPWWKVLYSLRIRYVSVTEAKHLTKQFSSSEELLQADLDQLKLINNISEEIAESVYSWIILPSNRKLIQRLKTIGLKTSDKKNIFRETLKSVASEILQTIWNYIHEIRSKHCHQMSEQDLYKIENFESIAYEIDAQLKIDNLNIQQINLLIINLEKVNSSLSGLNRIEYFPSNTRFHEQIQSLILQGRNLLSVNESPVRSKTVSLTPDTINVFANHSKNQTDYLSNIYFPLAEKIEQSQISILQNQEQLIKNCINDYLTEEKLKIQKKESNLFAVQLELESTRNELKILRDENEKLALQNTQFSQERNDLLEQIKQLESQLSLANKEKHNLKSLLLQIQKENSKSFKEIQVQLKQIPEYNNQSSILLKLQEAQDGNATLLQDFGSQLDRIHQSTSQFKSQVEELQNQNSSLHSELDQTKQKLTEAQHRINELEDNNQLLKFEDQEKQIKLEEINEQLSQSQHQNSQLLSELQQSREEYNHLYKKRQDLQTQLQCINQSLQRQLFDESSQLSPYIQLLTEQLAVIYNQVIDDTQSLTSELKAEISVIRQQLEQPQTAPPELLKSLKEIQTNLLLQLSDSQNQLRQTQQERDIFPTELNRVTTELKQVCDQLELSEQNRLQLQNQLSETSGKLEKAQLETVQLQTQLAEVQLQLKQYQEQTAHYQTECKQLQQDLANTEEKLQQTQLELQNISEGLQGFINRMFQIDRKVKQNLKNFIYKEQ</sequence>
<dbReference type="KEGG" id="cep:Cri9333_0713"/>
<proteinExistence type="predicted"/>
<dbReference type="HOGENOM" id="CLU_310961_0_0_3"/>
<keyword evidence="3" id="KW-0175">Coiled coil</keyword>
<evidence type="ECO:0000313" key="5">
    <source>
        <dbReference type="EMBL" id="AFZ11644.1"/>
    </source>
</evidence>
<accession>K9VVQ5</accession>
<dbReference type="GO" id="GO:0006281">
    <property type="term" value="P:DNA repair"/>
    <property type="evidence" value="ECO:0007669"/>
    <property type="project" value="UniProtKB-KW"/>
</dbReference>
<keyword evidence="1" id="KW-0227">DNA damage</keyword>
<evidence type="ECO:0000256" key="2">
    <source>
        <dbReference type="ARBA" id="ARBA00023204"/>
    </source>
</evidence>
<feature type="coiled-coil region" evidence="3">
    <location>
        <begin position="793"/>
        <end position="918"/>
    </location>
</feature>
<feature type="coiled-coil region" evidence="3">
    <location>
        <begin position="612"/>
        <end position="716"/>
    </location>
</feature>
<feature type="coiled-coil region" evidence="3">
    <location>
        <begin position="490"/>
        <end position="569"/>
    </location>
</feature>
<evidence type="ECO:0000313" key="6">
    <source>
        <dbReference type="Proteomes" id="UP000010472"/>
    </source>
</evidence>
<dbReference type="Proteomes" id="UP000010472">
    <property type="component" value="Chromosome"/>
</dbReference>
<protein>
    <recommendedName>
        <fullName evidence="4">DisA/LigA helix-hairpin-helix motif domain-containing protein</fullName>
    </recommendedName>
</protein>
<feature type="domain" description="DisA/LigA helix-hairpin-helix motif" evidence="4">
    <location>
        <begin position="231"/>
        <end position="293"/>
    </location>
</feature>
<dbReference type="Gene3D" id="1.10.287.2610">
    <property type="match status" value="1"/>
</dbReference>
<dbReference type="SUPFAM" id="SSF47781">
    <property type="entry name" value="RuvA domain 2-like"/>
    <property type="match status" value="1"/>
</dbReference>
<dbReference type="PANTHER" id="PTHR45615">
    <property type="entry name" value="MYOSIN HEAVY CHAIN, NON-MUSCLE"/>
    <property type="match status" value="1"/>
</dbReference>
<keyword evidence="2" id="KW-0234">DNA repair</keyword>
<name>K9VVQ5_9CYAN</name>
<reference evidence="5 6" key="1">
    <citation type="submission" date="2012-06" db="EMBL/GenBank/DDBJ databases">
        <title>Finished chromosome of genome of Crinalium epipsammum PCC 9333.</title>
        <authorList>
            <consortium name="US DOE Joint Genome Institute"/>
            <person name="Gugger M."/>
            <person name="Coursin T."/>
            <person name="Rippka R."/>
            <person name="Tandeau De Marsac N."/>
            <person name="Huntemann M."/>
            <person name="Wei C.-L."/>
            <person name="Han J."/>
            <person name="Detter J.C."/>
            <person name="Han C."/>
            <person name="Tapia R."/>
            <person name="Davenport K."/>
            <person name="Daligault H."/>
            <person name="Erkkila T."/>
            <person name="Gu W."/>
            <person name="Munk A.C.C."/>
            <person name="Teshima H."/>
            <person name="Xu Y."/>
            <person name="Chain P."/>
            <person name="Chen A."/>
            <person name="Krypides N."/>
            <person name="Mavromatis K."/>
            <person name="Markowitz V."/>
            <person name="Szeto E."/>
            <person name="Ivanova N."/>
            <person name="Mikhailova N."/>
            <person name="Ovchinnikova G."/>
            <person name="Pagani I."/>
            <person name="Pati A."/>
            <person name="Goodwin L."/>
            <person name="Peters L."/>
            <person name="Pitluck S."/>
            <person name="Woyke T."/>
            <person name="Kerfeld C."/>
        </authorList>
    </citation>
    <scope>NUCLEOTIDE SEQUENCE [LARGE SCALE GENOMIC DNA]</scope>
    <source>
        <strain evidence="5 6">PCC 9333</strain>
    </source>
</reference>
<organism evidence="5 6">
    <name type="scientific">Crinalium epipsammum PCC 9333</name>
    <dbReference type="NCBI Taxonomy" id="1173022"/>
    <lineage>
        <taxon>Bacteria</taxon>
        <taxon>Bacillati</taxon>
        <taxon>Cyanobacteriota</taxon>
        <taxon>Cyanophyceae</taxon>
        <taxon>Gomontiellales</taxon>
        <taxon>Gomontiellaceae</taxon>
        <taxon>Crinalium</taxon>
    </lineage>
</organism>
<dbReference type="PANTHER" id="PTHR45615:SF63">
    <property type="entry name" value="CHROMOSOME UNDETERMINED SCAFFOLD_10, WHOLE GENOME SHOTGUN SEQUENCE"/>
    <property type="match status" value="1"/>
</dbReference>
<dbReference type="InterPro" id="IPR010994">
    <property type="entry name" value="RuvA_2-like"/>
</dbReference>